<dbReference type="EMBL" id="BJNZ01000024">
    <property type="protein sequence ID" value="GED11152.1"/>
    <property type="molecule type" value="Genomic_DNA"/>
</dbReference>
<evidence type="ECO:0000313" key="2">
    <source>
        <dbReference type="EMBL" id="GED11152.1"/>
    </source>
</evidence>
<reference evidence="2 3" key="1">
    <citation type="submission" date="2019-06" db="EMBL/GenBank/DDBJ databases">
        <title>Whole genome shotgun sequence of Cellulosimicrobium cellulans NBRC 15516.</title>
        <authorList>
            <person name="Hosoyama A."/>
            <person name="Uohara A."/>
            <person name="Ohji S."/>
            <person name="Ichikawa N."/>
        </authorList>
    </citation>
    <scope>NUCLEOTIDE SEQUENCE [LARGE SCALE GENOMIC DNA]</scope>
    <source>
        <strain evidence="2 3">NBRC 15516</strain>
    </source>
</reference>
<feature type="compositionally biased region" description="Basic and acidic residues" evidence="1">
    <location>
        <begin position="15"/>
        <end position="36"/>
    </location>
</feature>
<dbReference type="AlphaFoldDB" id="A0A4Y4E0K6"/>
<proteinExistence type="predicted"/>
<accession>A0A4Y4E0K6</accession>
<protein>
    <submittedName>
        <fullName evidence="2">Uncharacterized protein</fullName>
    </submittedName>
</protein>
<feature type="region of interest" description="Disordered" evidence="1">
    <location>
        <begin position="1"/>
        <end position="73"/>
    </location>
</feature>
<name>A0A4Y4E0K6_CELCE</name>
<evidence type="ECO:0000313" key="3">
    <source>
        <dbReference type="Proteomes" id="UP000316659"/>
    </source>
</evidence>
<organism evidence="2 3">
    <name type="scientific">Cellulosimicrobium cellulans</name>
    <name type="common">Arthrobacter luteus</name>
    <dbReference type="NCBI Taxonomy" id="1710"/>
    <lineage>
        <taxon>Bacteria</taxon>
        <taxon>Bacillati</taxon>
        <taxon>Actinomycetota</taxon>
        <taxon>Actinomycetes</taxon>
        <taxon>Micrococcales</taxon>
        <taxon>Promicromonosporaceae</taxon>
        <taxon>Cellulosimicrobium</taxon>
    </lineage>
</organism>
<evidence type="ECO:0000256" key="1">
    <source>
        <dbReference type="SAM" id="MobiDB-lite"/>
    </source>
</evidence>
<sequence length="107" mass="11677">MLGGTVDQPTLCDAPRTELRAAREQADDRGGRRDCGTIEEPAATAWARQAIRRPERGDRAPAGPEGGARRSSPCRVWHCMPCKDRRGDGLVVKKRLRAPCRGSDVSP</sequence>
<dbReference type="Proteomes" id="UP000316659">
    <property type="component" value="Unassembled WGS sequence"/>
</dbReference>
<gene>
    <name evidence="2" type="ORF">CCE02nite_31510</name>
</gene>
<comment type="caution">
    <text evidence="2">The sequence shown here is derived from an EMBL/GenBank/DDBJ whole genome shotgun (WGS) entry which is preliminary data.</text>
</comment>